<dbReference type="InterPro" id="IPR001810">
    <property type="entry name" value="F-box_dom"/>
</dbReference>
<dbReference type="CDD" id="cd00257">
    <property type="entry name" value="beta-trefoil_FSCN-like"/>
    <property type="match status" value="1"/>
</dbReference>
<dbReference type="GO" id="GO:0019005">
    <property type="term" value="C:SCF ubiquitin ligase complex"/>
    <property type="evidence" value="ECO:0007669"/>
    <property type="project" value="TreeGrafter"/>
</dbReference>
<protein>
    <recommendedName>
        <fullName evidence="5">F-box domain-containing protein</fullName>
    </recommendedName>
</protein>
<feature type="domain" description="F-box" evidence="1">
    <location>
        <begin position="1"/>
        <end position="47"/>
    </location>
</feature>
<gene>
    <name evidence="3" type="ORF">PFISCL1PPCAC_7330</name>
</gene>
<dbReference type="GO" id="GO:0036503">
    <property type="term" value="P:ERAD pathway"/>
    <property type="evidence" value="ECO:0007669"/>
    <property type="project" value="TreeGrafter"/>
</dbReference>
<evidence type="ECO:0000313" key="3">
    <source>
        <dbReference type="EMBL" id="GMT16033.1"/>
    </source>
</evidence>
<dbReference type="PROSITE" id="PS51114">
    <property type="entry name" value="FBA"/>
    <property type="match status" value="1"/>
</dbReference>
<dbReference type="GO" id="GO:0031146">
    <property type="term" value="P:SCF-dependent proteasomal ubiquitin-dependent protein catabolic process"/>
    <property type="evidence" value="ECO:0007669"/>
    <property type="project" value="TreeGrafter"/>
</dbReference>
<evidence type="ECO:0000259" key="1">
    <source>
        <dbReference type="PROSITE" id="PS50181"/>
    </source>
</evidence>
<comment type="caution">
    <text evidence="3">The sequence shown here is derived from an EMBL/GenBank/DDBJ whole genome shotgun (WGS) entry which is preliminary data.</text>
</comment>
<dbReference type="GO" id="GO:0061630">
    <property type="term" value="F:ubiquitin protein ligase activity"/>
    <property type="evidence" value="ECO:0007669"/>
    <property type="project" value="TreeGrafter"/>
</dbReference>
<dbReference type="Proteomes" id="UP001432322">
    <property type="component" value="Unassembled WGS sequence"/>
</dbReference>
<dbReference type="InterPro" id="IPR007397">
    <property type="entry name" value="F-box-assoc_dom"/>
</dbReference>
<proteinExistence type="predicted"/>
<reference evidence="3" key="1">
    <citation type="submission" date="2023-10" db="EMBL/GenBank/DDBJ databases">
        <title>Genome assembly of Pristionchus species.</title>
        <authorList>
            <person name="Yoshida K."/>
            <person name="Sommer R.J."/>
        </authorList>
    </citation>
    <scope>NUCLEOTIDE SEQUENCE</scope>
    <source>
        <strain evidence="3">RS5133</strain>
    </source>
</reference>
<evidence type="ECO:0000313" key="4">
    <source>
        <dbReference type="Proteomes" id="UP001432322"/>
    </source>
</evidence>
<dbReference type="GO" id="GO:0006516">
    <property type="term" value="P:glycoprotein catabolic process"/>
    <property type="evidence" value="ECO:0007669"/>
    <property type="project" value="TreeGrafter"/>
</dbReference>
<keyword evidence="4" id="KW-1185">Reference proteome</keyword>
<name>A0AAV5VCW2_9BILA</name>
<evidence type="ECO:0000259" key="2">
    <source>
        <dbReference type="PROSITE" id="PS51114"/>
    </source>
</evidence>
<dbReference type="InterPro" id="IPR039752">
    <property type="entry name" value="F-box_only"/>
</dbReference>
<dbReference type="Pfam" id="PF04300">
    <property type="entry name" value="FBA"/>
    <property type="match status" value="1"/>
</dbReference>
<dbReference type="SMART" id="SM01198">
    <property type="entry name" value="FBA"/>
    <property type="match status" value="1"/>
</dbReference>
<dbReference type="InterPro" id="IPR008999">
    <property type="entry name" value="Actin-crosslinking"/>
</dbReference>
<sequence length="411" mass="48320">MATLETYPDIVIQEIAMRLDYNTMRTMKLVHSRFHTALSDPLMWIHLCEKDKRTLPSYDFRKSLAEKAREDKNFTGQLDFEHIWAKDPFRQNHAPPLLPSIAEMETSYRWRINPLSDTSIIMEEPPVGCAPHPAVKRCFSTREAWCIRPVTINLVKEGVPEWLLDHVRPRIIITELIALHTQYSNNYHMHTCLLRDGEQVDEFVPQARNREVKRERRADGLNVGQQAPLADWEQVDIVFEDYPVGMRRIEMKIYHSGTTFANLRIRLEMPNILSRWLGANEFPDVTYRDCCGIRVLRTEYDRYISVDGETLFQSDRPYHWIIEDHDGKVSLQTEEAPVRFLRCDHELVSIGHECTDTAMWRLVENADGSWALKTDNNWYLTSFDRSVSTMPHNLLAEHFWIDRCEEKEEES</sequence>
<dbReference type="SUPFAM" id="SSF50405">
    <property type="entry name" value="Actin-crosslinking proteins"/>
    <property type="match status" value="1"/>
</dbReference>
<dbReference type="EMBL" id="BTSY01000002">
    <property type="protein sequence ID" value="GMT16033.1"/>
    <property type="molecule type" value="Genomic_DNA"/>
</dbReference>
<feature type="domain" description="FBA" evidence="2">
    <location>
        <begin position="83"/>
        <end position="278"/>
    </location>
</feature>
<organism evidence="3 4">
    <name type="scientific">Pristionchus fissidentatus</name>
    <dbReference type="NCBI Taxonomy" id="1538716"/>
    <lineage>
        <taxon>Eukaryota</taxon>
        <taxon>Metazoa</taxon>
        <taxon>Ecdysozoa</taxon>
        <taxon>Nematoda</taxon>
        <taxon>Chromadorea</taxon>
        <taxon>Rhabditida</taxon>
        <taxon>Rhabditina</taxon>
        <taxon>Diplogasteromorpha</taxon>
        <taxon>Diplogasteroidea</taxon>
        <taxon>Neodiplogasteridae</taxon>
        <taxon>Pristionchus</taxon>
    </lineage>
</organism>
<dbReference type="PANTHER" id="PTHR12125:SF5">
    <property type="entry name" value="F-BOX DOMAIN-CONTAINING PROTEIN"/>
    <property type="match status" value="1"/>
</dbReference>
<dbReference type="SUPFAM" id="SSF49785">
    <property type="entry name" value="Galactose-binding domain-like"/>
    <property type="match status" value="1"/>
</dbReference>
<dbReference type="SUPFAM" id="SSF81383">
    <property type="entry name" value="F-box domain"/>
    <property type="match status" value="1"/>
</dbReference>
<evidence type="ECO:0008006" key="5">
    <source>
        <dbReference type="Google" id="ProtNLM"/>
    </source>
</evidence>
<dbReference type="Gene3D" id="2.60.120.260">
    <property type="entry name" value="Galactose-binding domain-like"/>
    <property type="match status" value="1"/>
</dbReference>
<dbReference type="InterPro" id="IPR008979">
    <property type="entry name" value="Galactose-bd-like_sf"/>
</dbReference>
<dbReference type="InterPro" id="IPR036047">
    <property type="entry name" value="F-box-like_dom_sf"/>
</dbReference>
<accession>A0AAV5VCW2</accession>
<dbReference type="Gene3D" id="2.80.10.50">
    <property type="match status" value="1"/>
</dbReference>
<dbReference type="PANTHER" id="PTHR12125">
    <property type="entry name" value="F-BOX ONLY PROTEIN 6-LIKE PROTEIN"/>
    <property type="match status" value="1"/>
</dbReference>
<dbReference type="GO" id="GO:0005737">
    <property type="term" value="C:cytoplasm"/>
    <property type="evidence" value="ECO:0007669"/>
    <property type="project" value="UniProtKB-ARBA"/>
</dbReference>
<dbReference type="PROSITE" id="PS50181">
    <property type="entry name" value="FBOX"/>
    <property type="match status" value="1"/>
</dbReference>
<dbReference type="AlphaFoldDB" id="A0AAV5VCW2"/>